<keyword evidence="1" id="KW-0175">Coiled coil</keyword>
<comment type="caution">
    <text evidence="3">The sequence shown here is derived from an EMBL/GenBank/DDBJ whole genome shotgun (WGS) entry which is preliminary data.</text>
</comment>
<accession>A0A6L8RVT5</accession>
<dbReference type="Proteomes" id="UP000472916">
    <property type="component" value="Unassembled WGS sequence"/>
</dbReference>
<proteinExistence type="predicted"/>
<keyword evidence="2" id="KW-0812">Transmembrane</keyword>
<evidence type="ECO:0000256" key="1">
    <source>
        <dbReference type="SAM" id="Coils"/>
    </source>
</evidence>
<dbReference type="EMBL" id="WWSC01000002">
    <property type="protein sequence ID" value="MZK40431.1"/>
    <property type="molecule type" value="Genomic_DNA"/>
</dbReference>
<keyword evidence="2" id="KW-1133">Transmembrane helix</keyword>
<evidence type="ECO:0000313" key="4">
    <source>
        <dbReference type="Proteomes" id="UP000472916"/>
    </source>
</evidence>
<protein>
    <submittedName>
        <fullName evidence="3">Uncharacterized protein</fullName>
    </submittedName>
</protein>
<dbReference type="RefSeq" id="WP_130096490.1">
    <property type="nucleotide sequence ID" value="NZ_JAAIMW010000003.1"/>
</dbReference>
<feature type="coiled-coil region" evidence="1">
    <location>
        <begin position="37"/>
        <end position="100"/>
    </location>
</feature>
<evidence type="ECO:0000313" key="3">
    <source>
        <dbReference type="EMBL" id="MZK40431.1"/>
    </source>
</evidence>
<name>A0A6L8RVT5_9FIRM</name>
<evidence type="ECO:0000256" key="2">
    <source>
        <dbReference type="SAM" id="Phobius"/>
    </source>
</evidence>
<reference evidence="3 4" key="1">
    <citation type="journal article" date="2019" name="Nat. Med.">
        <title>A library of human gut bacterial isolates paired with longitudinal multiomics data enables mechanistic microbiome research.</title>
        <authorList>
            <person name="Poyet M."/>
            <person name="Groussin M."/>
            <person name="Gibbons S.M."/>
            <person name="Avila-Pacheco J."/>
            <person name="Jiang X."/>
            <person name="Kearney S.M."/>
            <person name="Perrotta A.R."/>
            <person name="Berdy B."/>
            <person name="Zhao S."/>
            <person name="Lieberman T.D."/>
            <person name="Swanson P.K."/>
            <person name="Smith M."/>
            <person name="Roesemann S."/>
            <person name="Alexander J.E."/>
            <person name="Rich S.A."/>
            <person name="Livny J."/>
            <person name="Vlamakis H."/>
            <person name="Clish C."/>
            <person name="Bullock K."/>
            <person name="Deik A."/>
            <person name="Scott J."/>
            <person name="Pierce K.A."/>
            <person name="Xavier R.J."/>
            <person name="Alm E.J."/>
        </authorList>
    </citation>
    <scope>NUCLEOTIDE SEQUENCE [LARGE SCALE GENOMIC DNA]</scope>
    <source>
        <strain evidence="3 4">BIOML-A6</strain>
    </source>
</reference>
<keyword evidence="2" id="KW-0472">Membrane</keyword>
<dbReference type="Gene3D" id="1.20.1170.10">
    <property type="match status" value="1"/>
</dbReference>
<feature type="transmembrane region" description="Helical" evidence="2">
    <location>
        <begin position="110"/>
        <end position="129"/>
    </location>
</feature>
<gene>
    <name evidence="3" type="ORF">GT528_01620</name>
</gene>
<organism evidence="3 4">
    <name type="scientific">Dorea longicatena</name>
    <dbReference type="NCBI Taxonomy" id="88431"/>
    <lineage>
        <taxon>Bacteria</taxon>
        <taxon>Bacillati</taxon>
        <taxon>Bacillota</taxon>
        <taxon>Clostridia</taxon>
        <taxon>Lachnospirales</taxon>
        <taxon>Lachnospiraceae</taxon>
        <taxon>Dorea</taxon>
    </lineage>
</organism>
<dbReference type="SUPFAM" id="SSF58100">
    <property type="entry name" value="Bacterial hemolysins"/>
    <property type="match status" value="1"/>
</dbReference>
<sequence>MDSVIPISDRRNSSLGKRKITRMEEGKNMDDLLKSYIEKVDRDQSELREDVRESERRTEKKISEFEYKIDNRLNKIEQILNSQNDKIDDLKQTVNDKMEEEKKYRHSNNIAIVIGVVSTVVAMIGIYYATISTITSILGIAK</sequence>
<dbReference type="AlphaFoldDB" id="A0A6L8RVT5"/>